<sequence length="63" mass="6840">GPLAITLEQGLEIRESLDRLNDCLFNIRLGWSDGSDVMDALQAWIDSITPVLVDLGVSTHDGS</sequence>
<dbReference type="EMBL" id="LAZR01055519">
    <property type="protein sequence ID" value="KKK76189.1"/>
    <property type="molecule type" value="Genomic_DNA"/>
</dbReference>
<name>A0A0F9ACF7_9ZZZZ</name>
<accession>A0A0F9ACF7</accession>
<reference evidence="1" key="1">
    <citation type="journal article" date="2015" name="Nature">
        <title>Complex archaea that bridge the gap between prokaryotes and eukaryotes.</title>
        <authorList>
            <person name="Spang A."/>
            <person name="Saw J.H."/>
            <person name="Jorgensen S.L."/>
            <person name="Zaremba-Niedzwiedzka K."/>
            <person name="Martijn J."/>
            <person name="Lind A.E."/>
            <person name="van Eijk R."/>
            <person name="Schleper C."/>
            <person name="Guy L."/>
            <person name="Ettema T.J."/>
        </authorList>
    </citation>
    <scope>NUCLEOTIDE SEQUENCE</scope>
</reference>
<organism evidence="1">
    <name type="scientific">marine sediment metagenome</name>
    <dbReference type="NCBI Taxonomy" id="412755"/>
    <lineage>
        <taxon>unclassified sequences</taxon>
        <taxon>metagenomes</taxon>
        <taxon>ecological metagenomes</taxon>
    </lineage>
</organism>
<dbReference type="AlphaFoldDB" id="A0A0F9ACF7"/>
<proteinExistence type="predicted"/>
<feature type="non-terminal residue" evidence="1">
    <location>
        <position position="1"/>
    </location>
</feature>
<gene>
    <name evidence="1" type="ORF">LCGC14_2866160</name>
</gene>
<evidence type="ECO:0000313" key="1">
    <source>
        <dbReference type="EMBL" id="KKK76189.1"/>
    </source>
</evidence>
<comment type="caution">
    <text evidence="1">The sequence shown here is derived from an EMBL/GenBank/DDBJ whole genome shotgun (WGS) entry which is preliminary data.</text>
</comment>
<protein>
    <submittedName>
        <fullName evidence="1">Uncharacterized protein</fullName>
    </submittedName>
</protein>